<evidence type="ECO:0000256" key="2">
    <source>
        <dbReference type="ARBA" id="ARBA00022448"/>
    </source>
</evidence>
<sequence length="540" mass="57189">MTLLPETFAAGAALAAPLLLWLAAAVPTDWADRSGRRTARAANLLAWLAFGAALVALLGQGFGPGETWNLLAIPLPGGIGEFAIGVYVNAVTVIMLTLVSLVGAVVSRYARNYMAGDPHEGRFHKWLLTTLAAILTLIVASNLLLFALAWMATSLALHRLLLFYPERPAAVMVAHKKFVFSRIGDASLFGATLLIGLSLHTLDFATIAERMGELQAPLPAALQLAAWLVVVSAILKCAQFPFHGWILQVMEAPTPVSALLHAGIVNAGAFLVIRMSPIMSVSGPALDALAVIGLVTLTVASLVMLTQTSIKVSLAWSTSAQMGFMLMEAGLGLYSLALLHLVAHSLYKAHAFLASGSSVDGFRAAVPRFDNGGSPQPWQWLVAFQGALLMALVVGFAFGIDPVAQPALVVTGAIVAVAVAQLILQALALRNDSSLLIRATMIGAGVCVAYFALHAGFEHAIAGSVRPVEDTRAALDMALAVAIPAVFVALLLLQHLFTRLQGPMREALQVHLYNGLYVDILVTRLIARLWPIRRPTPSAL</sequence>
<protein>
    <recommendedName>
        <fullName evidence="7">Probable inorganic carbon transporter subunit DabB</fullName>
    </recommendedName>
</protein>
<dbReference type="Pfam" id="PF00662">
    <property type="entry name" value="Proton_antipo_N"/>
    <property type="match status" value="1"/>
</dbReference>
<evidence type="ECO:0000256" key="3">
    <source>
        <dbReference type="ARBA" id="ARBA00022475"/>
    </source>
</evidence>
<dbReference type="Pfam" id="PF00361">
    <property type="entry name" value="Proton_antipo_M"/>
    <property type="match status" value="1"/>
</dbReference>
<feature type="transmembrane region" description="Helical" evidence="7">
    <location>
        <begin position="254"/>
        <end position="273"/>
    </location>
</feature>
<dbReference type="GO" id="GO:0005886">
    <property type="term" value="C:plasma membrane"/>
    <property type="evidence" value="ECO:0007669"/>
    <property type="project" value="UniProtKB-SubCell"/>
</dbReference>
<keyword evidence="6 7" id="KW-0472">Membrane</keyword>
<evidence type="ECO:0000256" key="1">
    <source>
        <dbReference type="ARBA" id="ARBA00004127"/>
    </source>
</evidence>
<name>A0A6M0JYB4_9GAMM</name>
<keyword evidence="12" id="KW-1185">Reference proteome</keyword>
<dbReference type="InterPro" id="IPR001516">
    <property type="entry name" value="Proton_antipo_N"/>
</dbReference>
<feature type="transmembrane region" description="Helical" evidence="7">
    <location>
        <begin position="82"/>
        <end position="106"/>
    </location>
</feature>
<evidence type="ECO:0000256" key="8">
    <source>
        <dbReference type="RuleBase" id="RU000320"/>
    </source>
</evidence>
<evidence type="ECO:0000256" key="7">
    <source>
        <dbReference type="HAMAP-Rule" id="MF_00862"/>
    </source>
</evidence>
<comment type="subcellular location">
    <subcellularLocation>
        <location evidence="7">Cell membrane</location>
        <topology evidence="7">Multi-pass membrane protein</topology>
    </subcellularLocation>
    <subcellularLocation>
        <location evidence="1">Endomembrane system</location>
        <topology evidence="1">Multi-pass membrane protein</topology>
    </subcellularLocation>
    <subcellularLocation>
        <location evidence="8">Membrane</location>
        <topology evidence="8">Multi-pass membrane protein</topology>
    </subcellularLocation>
</comment>
<feature type="transmembrane region" description="Helical" evidence="7">
    <location>
        <begin position="435"/>
        <end position="457"/>
    </location>
</feature>
<dbReference type="GO" id="GO:0008137">
    <property type="term" value="F:NADH dehydrogenase (ubiquinone) activity"/>
    <property type="evidence" value="ECO:0007669"/>
    <property type="project" value="InterPro"/>
</dbReference>
<keyword evidence="3 7" id="KW-1003">Cell membrane</keyword>
<dbReference type="InterPro" id="IPR001750">
    <property type="entry name" value="ND/Mrp_TM"/>
</dbReference>
<comment type="similarity">
    <text evidence="7">Belongs to the inorganic carbon transporter (TC 9.A.2) DabB family.</text>
</comment>
<dbReference type="PANTHER" id="PTHR42829">
    <property type="entry name" value="NADH-UBIQUINONE OXIDOREDUCTASE CHAIN 5"/>
    <property type="match status" value="1"/>
</dbReference>
<feature type="transmembrane region" description="Helical" evidence="7">
    <location>
        <begin position="378"/>
        <end position="400"/>
    </location>
</feature>
<dbReference type="NCBIfam" id="NF006029">
    <property type="entry name" value="PRK08168.1"/>
    <property type="match status" value="1"/>
</dbReference>
<dbReference type="GO" id="GO:0012505">
    <property type="term" value="C:endomembrane system"/>
    <property type="evidence" value="ECO:0007669"/>
    <property type="project" value="UniProtKB-SubCell"/>
</dbReference>
<feature type="domain" description="NADH:quinone oxidoreductase/Mrp antiporter transmembrane" evidence="9">
    <location>
        <begin position="140"/>
        <end position="358"/>
    </location>
</feature>
<keyword evidence="5 7" id="KW-1133">Transmembrane helix</keyword>
<gene>
    <name evidence="7" type="primary">dabB</name>
    <name evidence="11" type="ORF">G3446_11405</name>
</gene>
<accession>A0A6M0JYB4</accession>
<evidence type="ECO:0000313" key="11">
    <source>
        <dbReference type="EMBL" id="NEV62490.1"/>
    </source>
</evidence>
<dbReference type="GO" id="GO:0003954">
    <property type="term" value="F:NADH dehydrogenase activity"/>
    <property type="evidence" value="ECO:0007669"/>
    <property type="project" value="TreeGrafter"/>
</dbReference>
<reference evidence="11 12" key="1">
    <citation type="submission" date="2020-02" db="EMBL/GenBank/DDBJ databases">
        <title>Genome sequences of Thiorhodococcus mannitoliphagus and Thiorhodococcus minor, purple sulfur photosynthetic bacteria in the gammaproteobacterial family, Chromatiaceae.</title>
        <authorList>
            <person name="Aviles F.A."/>
            <person name="Meyer T.E."/>
            <person name="Kyndt J.A."/>
        </authorList>
    </citation>
    <scope>NUCLEOTIDE SEQUENCE [LARGE SCALE GENOMIC DNA]</scope>
    <source>
        <strain evidence="11 12">DSM 11518</strain>
    </source>
</reference>
<dbReference type="PANTHER" id="PTHR42829:SF1">
    <property type="entry name" value="INORGANIC CARBON TRANSPORTER SUBUNIT DABB-RELATED"/>
    <property type="match status" value="1"/>
</dbReference>
<organism evidence="11 12">
    <name type="scientific">Thiorhodococcus minor</name>
    <dbReference type="NCBI Taxonomy" id="57489"/>
    <lineage>
        <taxon>Bacteria</taxon>
        <taxon>Pseudomonadati</taxon>
        <taxon>Pseudomonadota</taxon>
        <taxon>Gammaproteobacteria</taxon>
        <taxon>Chromatiales</taxon>
        <taxon>Chromatiaceae</taxon>
        <taxon>Thiorhodococcus</taxon>
    </lineage>
</organism>
<keyword evidence="2 7" id="KW-0813">Transport</keyword>
<feature type="transmembrane region" description="Helical" evidence="7">
    <location>
        <begin position="12"/>
        <end position="30"/>
    </location>
</feature>
<comment type="caution">
    <text evidence="11">The sequence shown here is derived from an EMBL/GenBank/DDBJ whole genome shotgun (WGS) entry which is preliminary data.</text>
</comment>
<evidence type="ECO:0000259" key="9">
    <source>
        <dbReference type="Pfam" id="PF00361"/>
    </source>
</evidence>
<evidence type="ECO:0000256" key="6">
    <source>
        <dbReference type="ARBA" id="ARBA00023136"/>
    </source>
</evidence>
<dbReference type="Proteomes" id="UP000483379">
    <property type="component" value="Unassembled WGS sequence"/>
</dbReference>
<evidence type="ECO:0000259" key="10">
    <source>
        <dbReference type="Pfam" id="PF00662"/>
    </source>
</evidence>
<evidence type="ECO:0000256" key="5">
    <source>
        <dbReference type="ARBA" id="ARBA00022989"/>
    </source>
</evidence>
<evidence type="ECO:0000256" key="4">
    <source>
        <dbReference type="ARBA" id="ARBA00022692"/>
    </source>
</evidence>
<evidence type="ECO:0000313" key="12">
    <source>
        <dbReference type="Proteomes" id="UP000483379"/>
    </source>
</evidence>
<feature type="transmembrane region" description="Helical" evidence="7">
    <location>
        <begin position="477"/>
        <end position="497"/>
    </location>
</feature>
<comment type="function">
    <text evidence="7">Part of an energy-coupled inorganic carbon pump.</text>
</comment>
<keyword evidence="4 7" id="KW-0812">Transmembrane</keyword>
<feature type="transmembrane region" description="Helical" evidence="7">
    <location>
        <begin position="42"/>
        <end position="62"/>
    </location>
</feature>
<feature type="domain" description="NADH-Ubiquinone oxidoreductase (complex I) chain 5 N-terminal" evidence="10">
    <location>
        <begin position="82"/>
        <end position="123"/>
    </location>
</feature>
<feature type="transmembrane region" description="Helical" evidence="7">
    <location>
        <begin position="324"/>
        <end position="343"/>
    </location>
</feature>
<dbReference type="RefSeq" id="WP_164452959.1">
    <property type="nucleotide sequence ID" value="NZ_JAAIJQ010000029.1"/>
</dbReference>
<dbReference type="AlphaFoldDB" id="A0A6M0JYB4"/>
<dbReference type="InterPro" id="IPR046396">
    <property type="entry name" value="Transporter_DabB"/>
</dbReference>
<dbReference type="GO" id="GO:0042773">
    <property type="term" value="P:ATP synthesis coupled electron transport"/>
    <property type="evidence" value="ECO:0007669"/>
    <property type="project" value="InterPro"/>
</dbReference>
<dbReference type="HAMAP" id="MF_00862">
    <property type="entry name" value="DabB"/>
    <property type="match status" value="1"/>
</dbReference>
<feature type="transmembrane region" description="Helical" evidence="7">
    <location>
        <begin position="406"/>
        <end position="428"/>
    </location>
</feature>
<feature type="transmembrane region" description="Helical" evidence="7">
    <location>
        <begin position="220"/>
        <end position="242"/>
    </location>
</feature>
<dbReference type="GO" id="GO:0015990">
    <property type="term" value="P:electron transport coupled proton transport"/>
    <property type="evidence" value="ECO:0007669"/>
    <property type="project" value="TreeGrafter"/>
</dbReference>
<proteinExistence type="inferred from homology"/>
<dbReference type="EMBL" id="JAAIJQ010000029">
    <property type="protein sequence ID" value="NEV62490.1"/>
    <property type="molecule type" value="Genomic_DNA"/>
</dbReference>
<feature type="transmembrane region" description="Helical" evidence="7">
    <location>
        <begin position="285"/>
        <end position="304"/>
    </location>
</feature>
<dbReference type="InterPro" id="IPR003945">
    <property type="entry name" value="NU5C-like"/>
</dbReference>
<dbReference type="PRINTS" id="PR01434">
    <property type="entry name" value="NADHDHGNASE5"/>
</dbReference>
<comment type="subunit">
    <text evidence="7">Forms a complex with DabA.</text>
</comment>
<feature type="transmembrane region" description="Helical" evidence="7">
    <location>
        <begin position="126"/>
        <end position="152"/>
    </location>
</feature>